<dbReference type="Proteomes" id="UP001180020">
    <property type="component" value="Unassembled WGS sequence"/>
</dbReference>
<dbReference type="InterPro" id="IPR013210">
    <property type="entry name" value="LRR_N_plant-typ"/>
</dbReference>
<evidence type="ECO:0000313" key="4">
    <source>
        <dbReference type="EMBL" id="KAK1288164.1"/>
    </source>
</evidence>
<reference evidence="4" key="2">
    <citation type="submission" date="2023-06" db="EMBL/GenBank/DDBJ databases">
        <authorList>
            <person name="Ma L."/>
            <person name="Liu K.-W."/>
            <person name="Li Z."/>
            <person name="Hsiao Y.-Y."/>
            <person name="Qi Y."/>
            <person name="Fu T."/>
            <person name="Tang G."/>
            <person name="Zhang D."/>
            <person name="Sun W.-H."/>
            <person name="Liu D.-K."/>
            <person name="Li Y."/>
            <person name="Chen G.-Z."/>
            <person name="Liu X.-D."/>
            <person name="Liao X.-Y."/>
            <person name="Jiang Y.-T."/>
            <person name="Yu X."/>
            <person name="Hao Y."/>
            <person name="Huang J."/>
            <person name="Zhao X.-W."/>
            <person name="Ke S."/>
            <person name="Chen Y.-Y."/>
            <person name="Wu W.-L."/>
            <person name="Hsu J.-L."/>
            <person name="Lin Y.-F."/>
            <person name="Huang M.-D."/>
            <person name="Li C.-Y."/>
            <person name="Huang L."/>
            <person name="Wang Z.-W."/>
            <person name="Zhao X."/>
            <person name="Zhong W.-Y."/>
            <person name="Peng D.-H."/>
            <person name="Ahmad S."/>
            <person name="Lan S."/>
            <person name="Zhang J.-S."/>
            <person name="Tsai W.-C."/>
            <person name="Van De Peer Y."/>
            <person name="Liu Z.-J."/>
        </authorList>
    </citation>
    <scope>NUCLEOTIDE SEQUENCE</scope>
    <source>
        <strain evidence="4">CP</strain>
        <tissue evidence="4">Leaves</tissue>
    </source>
</reference>
<proteinExistence type="predicted"/>
<feature type="domain" description="Leucine-rich repeat-containing N-terminal plant-type" evidence="3">
    <location>
        <begin position="56"/>
        <end position="78"/>
    </location>
</feature>
<evidence type="ECO:0000313" key="5">
    <source>
        <dbReference type="Proteomes" id="UP001180020"/>
    </source>
</evidence>
<keyword evidence="2" id="KW-0677">Repeat</keyword>
<evidence type="ECO:0000256" key="2">
    <source>
        <dbReference type="ARBA" id="ARBA00022737"/>
    </source>
</evidence>
<keyword evidence="1" id="KW-0433">Leucine-rich repeat</keyword>
<evidence type="ECO:0000259" key="3">
    <source>
        <dbReference type="Pfam" id="PF08263"/>
    </source>
</evidence>
<dbReference type="EMBL" id="JAUJYO010000019">
    <property type="protein sequence ID" value="KAK1288164.1"/>
    <property type="molecule type" value="Genomic_DNA"/>
</dbReference>
<comment type="caution">
    <text evidence="4">The sequence shown here is derived from an EMBL/GenBank/DDBJ whole genome shotgun (WGS) entry which is preliminary data.</text>
</comment>
<gene>
    <name evidence="4" type="ORF">QJS10_CPB19g01253</name>
</gene>
<accession>A0AAV9CHE6</accession>
<evidence type="ECO:0000256" key="1">
    <source>
        <dbReference type="ARBA" id="ARBA00022614"/>
    </source>
</evidence>
<keyword evidence="5" id="KW-1185">Reference proteome</keyword>
<dbReference type="SUPFAM" id="SSF52058">
    <property type="entry name" value="L domain-like"/>
    <property type="match status" value="1"/>
</dbReference>
<sequence>MGTFVIEPQREWNCGGAGGALHSRAFGRTTSVSDGDKGFLHFDDTWTVQIEPRYDPTVLIDWVVGGGDCCNWTGVECDAYRAVSIIDLSYVRLGFSQEWYPNASLFGQFTELKELYLRDNYIAEWVNHKRYVGFQHHFSKFTRLIKHSNKRFLRIRDIHADNCSDRSIDLCRPSETYFDWASVDTYSDSSTDLCRPSEEDFDWTLSN</sequence>
<reference evidence="4" key="1">
    <citation type="journal article" date="2023" name="Nat. Commun.">
        <title>Diploid and tetraploid genomes of Acorus and the evolution of monocots.</title>
        <authorList>
            <person name="Ma L."/>
            <person name="Liu K.W."/>
            <person name="Li Z."/>
            <person name="Hsiao Y.Y."/>
            <person name="Qi Y."/>
            <person name="Fu T."/>
            <person name="Tang G.D."/>
            <person name="Zhang D."/>
            <person name="Sun W.H."/>
            <person name="Liu D.K."/>
            <person name="Li Y."/>
            <person name="Chen G.Z."/>
            <person name="Liu X.D."/>
            <person name="Liao X.Y."/>
            <person name="Jiang Y.T."/>
            <person name="Yu X."/>
            <person name="Hao Y."/>
            <person name="Huang J."/>
            <person name="Zhao X.W."/>
            <person name="Ke S."/>
            <person name="Chen Y.Y."/>
            <person name="Wu W.L."/>
            <person name="Hsu J.L."/>
            <person name="Lin Y.F."/>
            <person name="Huang M.D."/>
            <person name="Li C.Y."/>
            <person name="Huang L."/>
            <person name="Wang Z.W."/>
            <person name="Zhao X."/>
            <person name="Zhong W.Y."/>
            <person name="Peng D.H."/>
            <person name="Ahmad S."/>
            <person name="Lan S."/>
            <person name="Zhang J.S."/>
            <person name="Tsai W.C."/>
            <person name="Van de Peer Y."/>
            <person name="Liu Z.J."/>
        </authorList>
    </citation>
    <scope>NUCLEOTIDE SEQUENCE</scope>
    <source>
        <strain evidence="4">CP</strain>
    </source>
</reference>
<organism evidence="4 5">
    <name type="scientific">Acorus calamus</name>
    <name type="common">Sweet flag</name>
    <dbReference type="NCBI Taxonomy" id="4465"/>
    <lineage>
        <taxon>Eukaryota</taxon>
        <taxon>Viridiplantae</taxon>
        <taxon>Streptophyta</taxon>
        <taxon>Embryophyta</taxon>
        <taxon>Tracheophyta</taxon>
        <taxon>Spermatophyta</taxon>
        <taxon>Magnoliopsida</taxon>
        <taxon>Liliopsida</taxon>
        <taxon>Acoraceae</taxon>
        <taxon>Acorus</taxon>
    </lineage>
</organism>
<dbReference type="Gene3D" id="3.80.10.10">
    <property type="entry name" value="Ribonuclease Inhibitor"/>
    <property type="match status" value="1"/>
</dbReference>
<protein>
    <recommendedName>
        <fullName evidence="3">Leucine-rich repeat-containing N-terminal plant-type domain-containing protein</fullName>
    </recommendedName>
</protein>
<dbReference type="InterPro" id="IPR032675">
    <property type="entry name" value="LRR_dom_sf"/>
</dbReference>
<dbReference type="AlphaFoldDB" id="A0AAV9CHE6"/>
<name>A0AAV9CHE6_ACOCL</name>
<dbReference type="Pfam" id="PF08263">
    <property type="entry name" value="LRRNT_2"/>
    <property type="match status" value="1"/>
</dbReference>